<organism evidence="2 3">
    <name type="scientific">Acinetobacter baylyi</name>
    <dbReference type="NCBI Taxonomy" id="202950"/>
    <lineage>
        <taxon>Bacteria</taxon>
        <taxon>Pseudomonadati</taxon>
        <taxon>Pseudomonadota</taxon>
        <taxon>Gammaproteobacteria</taxon>
        <taxon>Moraxellales</taxon>
        <taxon>Moraxellaceae</taxon>
        <taxon>Acinetobacter</taxon>
    </lineage>
</organism>
<feature type="transmembrane region" description="Helical" evidence="1">
    <location>
        <begin position="42"/>
        <end position="62"/>
    </location>
</feature>
<proteinExistence type="predicted"/>
<feature type="transmembrane region" description="Helical" evidence="1">
    <location>
        <begin position="6"/>
        <end position="21"/>
    </location>
</feature>
<keyword evidence="3" id="KW-1185">Reference proteome</keyword>
<evidence type="ECO:0000256" key="1">
    <source>
        <dbReference type="SAM" id="Phobius"/>
    </source>
</evidence>
<keyword evidence="1" id="KW-1133">Transmembrane helix</keyword>
<name>A0ABU0V1R7_ACIBI</name>
<reference evidence="2 3" key="1">
    <citation type="submission" date="2023-07" db="EMBL/GenBank/DDBJ databases">
        <title>Functional and genomic diversity of the sorghum phyllosphere microbiome.</title>
        <authorList>
            <person name="Shade A."/>
        </authorList>
    </citation>
    <scope>NUCLEOTIDE SEQUENCE [LARGE SCALE GENOMIC DNA]</scope>
    <source>
        <strain evidence="2 3">SORGH_AS_0887</strain>
    </source>
</reference>
<comment type="caution">
    <text evidence="2">The sequence shown here is derived from an EMBL/GenBank/DDBJ whole genome shotgun (WGS) entry which is preliminary data.</text>
</comment>
<gene>
    <name evidence="2" type="ORF">QE380_003386</name>
</gene>
<protein>
    <submittedName>
        <fullName evidence="2">4-hydroxybenzoate polyprenyltransferase</fullName>
    </submittedName>
</protein>
<evidence type="ECO:0000313" key="2">
    <source>
        <dbReference type="EMBL" id="MDQ1210463.1"/>
    </source>
</evidence>
<dbReference type="Proteomes" id="UP001233360">
    <property type="component" value="Unassembled WGS sequence"/>
</dbReference>
<keyword evidence="1" id="KW-0472">Membrane</keyword>
<dbReference type="EMBL" id="JAUTBK010000002">
    <property type="protein sequence ID" value="MDQ1210463.1"/>
    <property type="molecule type" value="Genomic_DNA"/>
</dbReference>
<evidence type="ECO:0000313" key="3">
    <source>
        <dbReference type="Proteomes" id="UP001233360"/>
    </source>
</evidence>
<dbReference type="RefSeq" id="WP_307005094.1">
    <property type="nucleotide sequence ID" value="NZ_JAUTBK010000002.1"/>
</dbReference>
<sequence length="103" mass="11946">MIQLLAFILTLNGMHILYRLSDKQLEKTKKSNWVWLTQHIKLAKLSCFVSLFVAGLLLMAQYGNSIGFISWWIFATPLIFGLILWVNDVTSKPEPKRKPRQNI</sequence>
<keyword evidence="1" id="KW-0812">Transmembrane</keyword>
<accession>A0ABU0V1R7</accession>
<feature type="transmembrane region" description="Helical" evidence="1">
    <location>
        <begin position="68"/>
        <end position="87"/>
    </location>
</feature>